<evidence type="ECO:0008006" key="3">
    <source>
        <dbReference type="Google" id="ProtNLM"/>
    </source>
</evidence>
<evidence type="ECO:0000313" key="2">
    <source>
        <dbReference type="Proteomes" id="UP001280121"/>
    </source>
</evidence>
<dbReference type="Proteomes" id="UP001280121">
    <property type="component" value="Unassembled WGS sequence"/>
</dbReference>
<dbReference type="AlphaFoldDB" id="A0AAD9XGP5"/>
<evidence type="ECO:0000313" key="1">
    <source>
        <dbReference type="EMBL" id="KAK2659030.1"/>
    </source>
</evidence>
<keyword evidence="2" id="KW-1185">Reference proteome</keyword>
<organism evidence="1 2">
    <name type="scientific">Dipteronia dyeriana</name>
    <dbReference type="NCBI Taxonomy" id="168575"/>
    <lineage>
        <taxon>Eukaryota</taxon>
        <taxon>Viridiplantae</taxon>
        <taxon>Streptophyta</taxon>
        <taxon>Embryophyta</taxon>
        <taxon>Tracheophyta</taxon>
        <taxon>Spermatophyta</taxon>
        <taxon>Magnoliopsida</taxon>
        <taxon>eudicotyledons</taxon>
        <taxon>Gunneridae</taxon>
        <taxon>Pentapetalae</taxon>
        <taxon>rosids</taxon>
        <taxon>malvids</taxon>
        <taxon>Sapindales</taxon>
        <taxon>Sapindaceae</taxon>
        <taxon>Hippocastanoideae</taxon>
        <taxon>Acereae</taxon>
        <taxon>Dipteronia</taxon>
    </lineage>
</organism>
<accession>A0AAD9XGP5</accession>
<reference evidence="1" key="1">
    <citation type="journal article" date="2023" name="Plant J.">
        <title>Genome sequences and population genomics provide insights into the demographic history, inbreeding, and mutation load of two 'living fossil' tree species of Dipteronia.</title>
        <authorList>
            <person name="Feng Y."/>
            <person name="Comes H.P."/>
            <person name="Chen J."/>
            <person name="Zhu S."/>
            <person name="Lu R."/>
            <person name="Zhang X."/>
            <person name="Li P."/>
            <person name="Qiu J."/>
            <person name="Olsen K.M."/>
            <person name="Qiu Y."/>
        </authorList>
    </citation>
    <scope>NUCLEOTIDE SEQUENCE</scope>
    <source>
        <strain evidence="1">KIB01</strain>
    </source>
</reference>
<name>A0AAD9XGP5_9ROSI</name>
<proteinExistence type="predicted"/>
<gene>
    <name evidence="1" type="ORF">Ddye_005563</name>
</gene>
<dbReference type="EMBL" id="JANJYI010000002">
    <property type="protein sequence ID" value="KAK2659030.1"/>
    <property type="molecule type" value="Genomic_DNA"/>
</dbReference>
<protein>
    <recommendedName>
        <fullName evidence="3">RNase H type-1 domain-containing protein</fullName>
    </recommendedName>
</protein>
<comment type="caution">
    <text evidence="1">The sequence shown here is derived from an EMBL/GenBank/DDBJ whole genome shotgun (WGS) entry which is preliminary data.</text>
</comment>
<sequence>MNFGHWLDYVWRWKINLRRPPFDCEKEQWNSFIFFLCGISIRRSIKDSIARKFYSNGFFTVGSFGKDAWVGSSYQAARMDLSRIGVSAGLASIQRRNVRELGECFYSLWFGRRENPGTSLKFNMDGSKLGKVGPAGIWGVLGDYKGNVLRRFFLFIGIHESITIFSEGMRSLCSKPSLLSRNIEVVRYSKVVVSFVNNGGFSNFNHVHTIYDICSNVAILGSTTVSFSSRASNHIVDCLANMGSSMVGDFVGWGDVLS</sequence>